<dbReference type="EMBL" id="VBPA01000103">
    <property type="protein sequence ID" value="TMQ71772.1"/>
    <property type="molecule type" value="Genomic_DNA"/>
</dbReference>
<dbReference type="PROSITE" id="PS51352">
    <property type="entry name" value="THIOREDOXIN_2"/>
    <property type="match status" value="1"/>
</dbReference>
<dbReference type="PANTHER" id="PTHR42852">
    <property type="entry name" value="THIOL:DISULFIDE INTERCHANGE PROTEIN DSBE"/>
    <property type="match status" value="1"/>
</dbReference>
<dbReference type="Pfam" id="PF08534">
    <property type="entry name" value="Redoxin"/>
    <property type="match status" value="1"/>
</dbReference>
<reference evidence="3 4" key="1">
    <citation type="journal article" date="2019" name="Nat. Microbiol.">
        <title>Mediterranean grassland soil C-N compound turnover is dependent on rainfall and depth, and is mediated by genomically divergent microorganisms.</title>
        <authorList>
            <person name="Diamond S."/>
            <person name="Andeer P.F."/>
            <person name="Li Z."/>
            <person name="Crits-Christoph A."/>
            <person name="Burstein D."/>
            <person name="Anantharaman K."/>
            <person name="Lane K.R."/>
            <person name="Thomas B.C."/>
            <person name="Pan C."/>
            <person name="Northen T.R."/>
            <person name="Banfield J.F."/>
        </authorList>
    </citation>
    <scope>NUCLEOTIDE SEQUENCE [LARGE SCALE GENOMIC DNA]</scope>
    <source>
        <strain evidence="3">WS_10</strain>
    </source>
</reference>
<evidence type="ECO:0000313" key="4">
    <source>
        <dbReference type="Proteomes" id="UP000319836"/>
    </source>
</evidence>
<dbReference type="InterPro" id="IPR013766">
    <property type="entry name" value="Thioredoxin_domain"/>
</dbReference>
<dbReference type="PANTHER" id="PTHR42852:SF18">
    <property type="entry name" value="CHROMOSOME UNDETERMINED SCAFFOLD_47, WHOLE GENOME SHOTGUN SEQUENCE"/>
    <property type="match status" value="1"/>
</dbReference>
<dbReference type="InterPro" id="IPR036249">
    <property type="entry name" value="Thioredoxin-like_sf"/>
</dbReference>
<proteinExistence type="predicted"/>
<evidence type="ECO:0000313" key="3">
    <source>
        <dbReference type="EMBL" id="TMQ71772.1"/>
    </source>
</evidence>
<accession>A0A538U796</accession>
<feature type="signal peptide" evidence="1">
    <location>
        <begin position="1"/>
        <end position="30"/>
    </location>
</feature>
<name>A0A538U796_UNCEI</name>
<dbReference type="GO" id="GO:0016491">
    <property type="term" value="F:oxidoreductase activity"/>
    <property type="evidence" value="ECO:0007669"/>
    <property type="project" value="InterPro"/>
</dbReference>
<dbReference type="InterPro" id="IPR050553">
    <property type="entry name" value="Thioredoxin_ResA/DsbE_sf"/>
</dbReference>
<evidence type="ECO:0000259" key="2">
    <source>
        <dbReference type="PROSITE" id="PS51352"/>
    </source>
</evidence>
<dbReference type="CDD" id="cd02966">
    <property type="entry name" value="TlpA_like_family"/>
    <property type="match status" value="1"/>
</dbReference>
<dbReference type="Gene3D" id="3.40.30.10">
    <property type="entry name" value="Glutaredoxin"/>
    <property type="match status" value="1"/>
</dbReference>
<comment type="caution">
    <text evidence="3">The sequence shown here is derived from an EMBL/GenBank/DDBJ whole genome shotgun (WGS) entry which is preliminary data.</text>
</comment>
<feature type="domain" description="Thioredoxin" evidence="2">
    <location>
        <begin position="35"/>
        <end position="175"/>
    </location>
</feature>
<dbReference type="AlphaFoldDB" id="A0A538U796"/>
<protein>
    <submittedName>
        <fullName evidence="3">TlpA family protein disulfide reductase</fullName>
    </submittedName>
</protein>
<organism evidence="3 4">
    <name type="scientific">Eiseniibacteriota bacterium</name>
    <dbReference type="NCBI Taxonomy" id="2212470"/>
    <lineage>
        <taxon>Bacteria</taxon>
        <taxon>Candidatus Eiseniibacteriota</taxon>
    </lineage>
</organism>
<dbReference type="SUPFAM" id="SSF52833">
    <property type="entry name" value="Thioredoxin-like"/>
    <property type="match status" value="1"/>
</dbReference>
<dbReference type="Proteomes" id="UP000319836">
    <property type="component" value="Unassembled WGS sequence"/>
</dbReference>
<sequence>MPFQRHATRSRSMRALLVLATVALATTASAPHGARSTNRPAPPFELPALRGTASLDSLRGHVVYVDFWASWCEPCRKSFPWMKTMAQRYGGQGFEVVAIDLDKQRSDAMNFLGRYDAPFTVAFDPSGHTAETYAVAAMPTSFLVDRRGIIIDSHAGFDPRGAVRAESLIAEACAR</sequence>
<gene>
    <name evidence="3" type="ORF">E6K80_04610</name>
</gene>
<keyword evidence="1" id="KW-0732">Signal</keyword>
<dbReference type="InterPro" id="IPR013740">
    <property type="entry name" value="Redoxin"/>
</dbReference>
<feature type="chain" id="PRO_5021773902" evidence="1">
    <location>
        <begin position="31"/>
        <end position="175"/>
    </location>
</feature>
<evidence type="ECO:0000256" key="1">
    <source>
        <dbReference type="SAM" id="SignalP"/>
    </source>
</evidence>